<evidence type="ECO:0000313" key="2">
    <source>
        <dbReference type="Proteomes" id="UP001234297"/>
    </source>
</evidence>
<proteinExistence type="predicted"/>
<dbReference type="EMBL" id="CM056819">
    <property type="protein sequence ID" value="KAJ8623886.1"/>
    <property type="molecule type" value="Genomic_DNA"/>
</dbReference>
<keyword evidence="2" id="KW-1185">Reference proteome</keyword>
<gene>
    <name evidence="1" type="ORF">MRB53_032416</name>
</gene>
<name>A0ACC2KSQ3_PERAE</name>
<sequence length="343" mass="39108">MIDLGNPFQLLYYASKGNKDGVLGELEKGVSPNLADYEKRTALHLASCEGHMEVVELLLEKEANVNSVDRRGRTGAYGEIYLVKWRGTNVAAKTIRPSIASNIRVKNIFLKELALWQRLLHPNIVQFLGVLNCDRLIFLTEYLCNVGSLYDILKKKGRLDPVTVVAYALDIARGVNYLHQNKPHPVIHRDLTPRNILQDEAGRLKIIDFGLSKITLEKESYGAYKMTGGTGSYRYMAPEVYRRESYGKHVDVFSFALVVYEMFHGGPTNRRESPESVADRRAYEDARPSLSSSVYPNAMKKLLQECWHKDPESRPSFEEIITQLELIQEKQQDKENESCCFPF</sequence>
<accession>A0ACC2KSQ3</accession>
<comment type="caution">
    <text evidence="1">The sequence shown here is derived from an EMBL/GenBank/DDBJ whole genome shotgun (WGS) entry which is preliminary data.</text>
</comment>
<organism evidence="1 2">
    <name type="scientific">Persea americana</name>
    <name type="common">Avocado</name>
    <dbReference type="NCBI Taxonomy" id="3435"/>
    <lineage>
        <taxon>Eukaryota</taxon>
        <taxon>Viridiplantae</taxon>
        <taxon>Streptophyta</taxon>
        <taxon>Embryophyta</taxon>
        <taxon>Tracheophyta</taxon>
        <taxon>Spermatophyta</taxon>
        <taxon>Magnoliopsida</taxon>
        <taxon>Magnoliidae</taxon>
        <taxon>Laurales</taxon>
        <taxon>Lauraceae</taxon>
        <taxon>Persea</taxon>
    </lineage>
</organism>
<evidence type="ECO:0000313" key="1">
    <source>
        <dbReference type="EMBL" id="KAJ8623886.1"/>
    </source>
</evidence>
<reference evidence="1 2" key="1">
    <citation type="journal article" date="2022" name="Hortic Res">
        <title>A haplotype resolved chromosomal level avocado genome allows analysis of novel avocado genes.</title>
        <authorList>
            <person name="Nath O."/>
            <person name="Fletcher S.J."/>
            <person name="Hayward A."/>
            <person name="Shaw L.M."/>
            <person name="Masouleh A.K."/>
            <person name="Furtado A."/>
            <person name="Henry R.J."/>
            <person name="Mitter N."/>
        </authorList>
    </citation>
    <scope>NUCLEOTIDE SEQUENCE [LARGE SCALE GENOMIC DNA]</scope>
    <source>
        <strain evidence="2">cv. Hass</strain>
    </source>
</reference>
<protein>
    <submittedName>
        <fullName evidence="1">Uncharacterized protein</fullName>
    </submittedName>
</protein>
<dbReference type="Proteomes" id="UP001234297">
    <property type="component" value="Chromosome 11"/>
</dbReference>